<evidence type="ECO:0000313" key="4">
    <source>
        <dbReference type="EMBL" id="TDB67324.1"/>
    </source>
</evidence>
<evidence type="ECO:0000256" key="1">
    <source>
        <dbReference type="ARBA" id="ARBA00022741"/>
    </source>
</evidence>
<reference evidence="4 5" key="1">
    <citation type="submission" date="2019-02" db="EMBL/GenBank/DDBJ databases">
        <title>Arundinibacter roseus gen. nov., sp. nov., a new member of the family Cytophagaceae.</title>
        <authorList>
            <person name="Szuroczki S."/>
            <person name="Khayer B."/>
            <person name="Sproer C."/>
            <person name="Toumi M."/>
            <person name="Szabo A."/>
            <person name="Felfoldi T."/>
            <person name="Schumann P."/>
            <person name="Toth E."/>
        </authorList>
    </citation>
    <scope>NUCLEOTIDE SEQUENCE [LARGE SCALE GENOMIC DNA]</scope>
    <source>
        <strain evidence="4 5">DMA-k-7a</strain>
    </source>
</reference>
<dbReference type="Pfam" id="PF06414">
    <property type="entry name" value="Zeta_toxin"/>
    <property type="match status" value="1"/>
</dbReference>
<organism evidence="4 5">
    <name type="scientific">Arundinibacter roseus</name>
    <dbReference type="NCBI Taxonomy" id="2070510"/>
    <lineage>
        <taxon>Bacteria</taxon>
        <taxon>Pseudomonadati</taxon>
        <taxon>Bacteroidota</taxon>
        <taxon>Cytophagia</taxon>
        <taxon>Cytophagales</taxon>
        <taxon>Spirosomataceae</taxon>
        <taxon>Arundinibacter</taxon>
    </lineage>
</organism>
<dbReference type="GO" id="GO:0005524">
    <property type="term" value="F:ATP binding"/>
    <property type="evidence" value="ECO:0007669"/>
    <property type="project" value="UniProtKB-KW"/>
</dbReference>
<keyword evidence="5" id="KW-1185">Reference proteome</keyword>
<dbReference type="GO" id="GO:0016301">
    <property type="term" value="F:kinase activity"/>
    <property type="evidence" value="ECO:0007669"/>
    <property type="project" value="InterPro"/>
</dbReference>
<dbReference type="SUPFAM" id="SSF52540">
    <property type="entry name" value="P-loop containing nucleoside triphosphate hydrolases"/>
    <property type="match status" value="1"/>
</dbReference>
<dbReference type="Proteomes" id="UP000295706">
    <property type="component" value="Unassembled WGS sequence"/>
</dbReference>
<dbReference type="PANTHER" id="PTHR39206:SF1">
    <property type="entry name" value="SLL8004 PROTEIN"/>
    <property type="match status" value="1"/>
</dbReference>
<dbReference type="InterPro" id="IPR010488">
    <property type="entry name" value="Zeta_toxin_domain"/>
</dbReference>
<evidence type="ECO:0000313" key="5">
    <source>
        <dbReference type="Proteomes" id="UP000295706"/>
    </source>
</evidence>
<sequence>MKLKQTEANILSETLRRQIHYYLNTLNLNRMTIKRMRVFAGPNGSGKTTIVNSLRSEIGFGIYVNADDIESQLKETRVMLFSSFQLYVIEDELHDYFKTSNFSPLKRAEPDLWSKLTVKDNVLFVDTFVDSYLAADLSEFLRQSLLKNGISFTYETVMSHESKVKFLQRALDSGYRVYLYFVATEDPQINVSRVNIRVAQHGHFVAPELVTTRYYKSLQQLKKAIKKSSRAYLWDNSGAASLLIAEITDGSEVHILDSNYVPNWFVDYVVN</sequence>
<dbReference type="Gene3D" id="3.40.50.300">
    <property type="entry name" value="P-loop containing nucleotide triphosphate hydrolases"/>
    <property type="match status" value="1"/>
</dbReference>
<dbReference type="PANTHER" id="PTHR39206">
    <property type="entry name" value="SLL8004 PROTEIN"/>
    <property type="match status" value="1"/>
</dbReference>
<dbReference type="InterPro" id="IPR027417">
    <property type="entry name" value="P-loop_NTPase"/>
</dbReference>
<protein>
    <submittedName>
        <fullName evidence="4">Zeta toxin</fullName>
    </submittedName>
</protein>
<dbReference type="OrthoDB" id="9791543at2"/>
<evidence type="ECO:0000256" key="2">
    <source>
        <dbReference type="ARBA" id="ARBA00022840"/>
    </source>
</evidence>
<gene>
    <name evidence="4" type="ORF">EZE20_05075</name>
</gene>
<comment type="caution">
    <text evidence="4">The sequence shown here is derived from an EMBL/GenBank/DDBJ whole genome shotgun (WGS) entry which is preliminary data.</text>
</comment>
<evidence type="ECO:0000259" key="3">
    <source>
        <dbReference type="Pfam" id="PF06414"/>
    </source>
</evidence>
<dbReference type="AlphaFoldDB" id="A0A4R4KGZ8"/>
<keyword evidence="1" id="KW-0547">Nucleotide-binding</keyword>
<feature type="domain" description="Zeta toxin" evidence="3">
    <location>
        <begin position="136"/>
        <end position="223"/>
    </location>
</feature>
<proteinExistence type="predicted"/>
<dbReference type="EMBL" id="SMJU01000003">
    <property type="protein sequence ID" value="TDB67324.1"/>
    <property type="molecule type" value="Genomic_DNA"/>
</dbReference>
<keyword evidence="2" id="KW-0067">ATP-binding</keyword>
<accession>A0A4R4KGZ8</accession>
<name>A0A4R4KGZ8_9BACT</name>